<dbReference type="InterPro" id="IPR009465">
    <property type="entry name" value="Spondin_N"/>
</dbReference>
<evidence type="ECO:0000313" key="4">
    <source>
        <dbReference type="EMBL" id="MBN9673306.1"/>
    </source>
</evidence>
<dbReference type="Gene3D" id="2.150.10.10">
    <property type="entry name" value="Serralysin-like metalloprotease, C-terminal"/>
    <property type="match status" value="3"/>
</dbReference>
<evidence type="ECO:0000259" key="3">
    <source>
        <dbReference type="Pfam" id="PF06468"/>
    </source>
</evidence>
<evidence type="ECO:0000256" key="1">
    <source>
        <dbReference type="ARBA" id="ARBA00004613"/>
    </source>
</evidence>
<dbReference type="PANTHER" id="PTHR38340">
    <property type="entry name" value="S-LAYER PROTEIN"/>
    <property type="match status" value="1"/>
</dbReference>
<gene>
    <name evidence="4" type="ORF">JF539_23305</name>
</gene>
<dbReference type="PANTHER" id="PTHR38340:SF1">
    <property type="entry name" value="S-LAYER PROTEIN"/>
    <property type="match status" value="1"/>
</dbReference>
<evidence type="ECO:0000256" key="2">
    <source>
        <dbReference type="ARBA" id="ARBA00022525"/>
    </source>
</evidence>
<reference evidence="4" key="1">
    <citation type="submission" date="2020-12" db="EMBL/GenBank/DDBJ databases">
        <title>Oil enriched cultivation method for isolating marine PHA-producing bacteria.</title>
        <authorList>
            <person name="Zheng W."/>
            <person name="Yu S."/>
            <person name="Huang Y."/>
        </authorList>
    </citation>
    <scope>NUCLEOTIDE SEQUENCE</scope>
    <source>
        <strain evidence="4">SY-2-12</strain>
    </source>
</reference>
<protein>
    <submittedName>
        <fullName evidence="4">Spondin domain-containing protein</fullName>
    </submittedName>
</protein>
<sequence length="427" mass="43824">MTELRISVKNEAGDGGTYLTPFFAGFHDGAFDLFEKGQAASAGLEALAEDGNFAPLGAELAAASAGAQTAVAGGAPIRPGQVVSTTVHVNGSLNAYAVLGAMVLPSNDAFVGTADPLKLFSGTGRFLGEQTIKFAGSNVYDAGTEVNSEQASDVPLIGQSSPNTGATEGGVVDLHVGFNGSLGNPGGNQGILGATNAFGEIVDPVAADFTRPDAEIATVHINTVERTEGSDRRDFISGSRSDDIVNAGDGNDLIFGRSGWDVLNGEDGNDRIFGGRGDDEINGGNGRDYLVGGSGDDRIDGGAGRDKLLGGKGDDLLNGGEGRDWISGGSGDDTIGGGTGRDYLFGGRGNDTFVFVAGDGHDHIGDFDRKGDDRLFIDVEGVDDFADLLQLAEEHGHGVSLDFGADGSLYLARTSIDSLEESDFLFA</sequence>
<dbReference type="NCBIfam" id="NF038123">
    <property type="entry name" value="NF038123_dom"/>
    <property type="match status" value="1"/>
</dbReference>
<keyword evidence="2" id="KW-0964">Secreted</keyword>
<organism evidence="4 5">
    <name type="scientific">Roseibium aggregatum</name>
    <dbReference type="NCBI Taxonomy" id="187304"/>
    <lineage>
        <taxon>Bacteria</taxon>
        <taxon>Pseudomonadati</taxon>
        <taxon>Pseudomonadota</taxon>
        <taxon>Alphaproteobacteria</taxon>
        <taxon>Hyphomicrobiales</taxon>
        <taxon>Stappiaceae</taxon>
        <taxon>Roseibium</taxon>
    </lineage>
</organism>
<dbReference type="GO" id="GO:0005509">
    <property type="term" value="F:calcium ion binding"/>
    <property type="evidence" value="ECO:0007669"/>
    <property type="project" value="InterPro"/>
</dbReference>
<dbReference type="RefSeq" id="WP_207143150.1">
    <property type="nucleotide sequence ID" value="NZ_JAEKJZ010000006.1"/>
</dbReference>
<dbReference type="InterPro" id="IPR001343">
    <property type="entry name" value="Hemolysn_Ca-bd"/>
</dbReference>
<feature type="domain" description="Spondin" evidence="3">
    <location>
        <begin position="20"/>
        <end position="145"/>
    </location>
</feature>
<dbReference type="InterPro" id="IPR038678">
    <property type="entry name" value="Spondin_N_sf"/>
</dbReference>
<name>A0A939EHI5_9HYPH</name>
<dbReference type="Pfam" id="PF00353">
    <property type="entry name" value="HemolysinCabind"/>
    <property type="match status" value="2"/>
</dbReference>
<dbReference type="Pfam" id="PF06468">
    <property type="entry name" value="Spond_N"/>
    <property type="match status" value="1"/>
</dbReference>
<dbReference type="EMBL" id="JAEKJZ010000006">
    <property type="protein sequence ID" value="MBN9673306.1"/>
    <property type="molecule type" value="Genomic_DNA"/>
</dbReference>
<dbReference type="Proteomes" id="UP000664096">
    <property type="component" value="Unassembled WGS sequence"/>
</dbReference>
<dbReference type="GO" id="GO:0005576">
    <property type="term" value="C:extracellular region"/>
    <property type="evidence" value="ECO:0007669"/>
    <property type="project" value="UniProtKB-SubCell"/>
</dbReference>
<dbReference type="AlphaFoldDB" id="A0A939EHI5"/>
<dbReference type="Gene3D" id="2.60.40.2130">
    <property type="entry name" value="F-spondin domain"/>
    <property type="match status" value="1"/>
</dbReference>
<proteinExistence type="predicted"/>
<evidence type="ECO:0000313" key="5">
    <source>
        <dbReference type="Proteomes" id="UP000664096"/>
    </source>
</evidence>
<comment type="caution">
    <text evidence="4">The sequence shown here is derived from an EMBL/GenBank/DDBJ whole genome shotgun (WGS) entry which is preliminary data.</text>
</comment>
<dbReference type="InterPro" id="IPR011049">
    <property type="entry name" value="Serralysin-like_metalloprot_C"/>
</dbReference>
<dbReference type="SUPFAM" id="SSF51120">
    <property type="entry name" value="beta-Roll"/>
    <property type="match status" value="2"/>
</dbReference>
<dbReference type="InterPro" id="IPR018511">
    <property type="entry name" value="Hemolysin-typ_Ca-bd_CS"/>
</dbReference>
<comment type="subcellular location">
    <subcellularLocation>
        <location evidence="1">Secreted</location>
    </subcellularLocation>
</comment>
<dbReference type="PROSITE" id="PS00330">
    <property type="entry name" value="HEMOLYSIN_CALCIUM"/>
    <property type="match status" value="3"/>
</dbReference>
<dbReference type="PRINTS" id="PR00313">
    <property type="entry name" value="CABNDNGRPT"/>
</dbReference>
<dbReference type="InterPro" id="IPR050557">
    <property type="entry name" value="RTX_toxin/Mannuronan_C5-epim"/>
</dbReference>
<accession>A0A939EHI5</accession>